<dbReference type="Pfam" id="PF03711">
    <property type="entry name" value="OKR_DC_1_C"/>
    <property type="match status" value="1"/>
</dbReference>
<evidence type="ECO:0000256" key="2">
    <source>
        <dbReference type="ARBA" id="ARBA00010671"/>
    </source>
</evidence>
<evidence type="ECO:0000256" key="4">
    <source>
        <dbReference type="ARBA" id="ARBA00022898"/>
    </source>
</evidence>
<dbReference type="InterPro" id="IPR052357">
    <property type="entry name" value="Orn_Lys_Arg_decarboxylase-I"/>
</dbReference>
<comment type="caution">
    <text evidence="8">The sequence shown here is derived from an EMBL/GenBank/DDBJ whole genome shotgun (WGS) entry which is preliminary data.</text>
</comment>
<comment type="similarity">
    <text evidence="2">Belongs to the Orn/Lys/Arg decarboxylase class-I family.</text>
</comment>
<dbReference type="Gene3D" id="3.90.105.10">
    <property type="entry name" value="Molybdopterin biosynthesis moea protein, domain 2"/>
    <property type="match status" value="1"/>
</dbReference>
<dbReference type="Pfam" id="PF01276">
    <property type="entry name" value="OKR_DC_1"/>
    <property type="match status" value="1"/>
</dbReference>
<dbReference type="InterPro" id="IPR036633">
    <property type="entry name" value="Prn/Lys/Arg_de-COase_C_sf"/>
</dbReference>
<dbReference type="RefSeq" id="WP_377770708.1">
    <property type="nucleotide sequence ID" value="NZ_JBHUHO010000019.1"/>
</dbReference>
<feature type="domain" description="Orn/Lys/Arg decarboxylases family 1 pyridoxal-P attachment site" evidence="6">
    <location>
        <begin position="7"/>
        <end position="340"/>
    </location>
</feature>
<dbReference type="InterPro" id="IPR000310">
    <property type="entry name" value="Orn/Lys/Arg_deCO2ase_major_dom"/>
</dbReference>
<proteinExistence type="inferred from homology"/>
<keyword evidence="8" id="KW-0032">Aminotransferase</keyword>
<evidence type="ECO:0000259" key="7">
    <source>
        <dbReference type="Pfam" id="PF03711"/>
    </source>
</evidence>
<evidence type="ECO:0000256" key="3">
    <source>
        <dbReference type="ARBA" id="ARBA00022793"/>
    </source>
</evidence>
<protein>
    <submittedName>
        <fullName evidence="8">Aminotransferase class I/II-fold pyridoxal phosphate-dependent enzyme</fullName>
    </submittedName>
</protein>
<feature type="domain" description="Orn/Lys/Arg decarboxylase C-terminal" evidence="7">
    <location>
        <begin position="457"/>
        <end position="502"/>
    </location>
</feature>
<dbReference type="InterPro" id="IPR015421">
    <property type="entry name" value="PyrdxlP-dep_Trfase_major"/>
</dbReference>
<dbReference type="Gene3D" id="3.40.640.10">
    <property type="entry name" value="Type I PLP-dependent aspartate aminotransferase-like (Major domain)"/>
    <property type="match status" value="1"/>
</dbReference>
<dbReference type="PANTHER" id="PTHR43277:SF3">
    <property type="entry name" value="DECARBOXYLASE, PUTATIVE-RELATED"/>
    <property type="match status" value="1"/>
</dbReference>
<evidence type="ECO:0000259" key="6">
    <source>
        <dbReference type="Pfam" id="PF01276"/>
    </source>
</evidence>
<accession>A0ABW4YIL3</accession>
<keyword evidence="3" id="KW-0210">Decarboxylase</keyword>
<dbReference type="InterPro" id="IPR015424">
    <property type="entry name" value="PyrdxlP-dep_Trfase"/>
</dbReference>
<reference evidence="9" key="1">
    <citation type="journal article" date="2019" name="Int. J. Syst. Evol. Microbiol.">
        <title>The Global Catalogue of Microorganisms (GCM) 10K type strain sequencing project: providing services to taxonomists for standard genome sequencing and annotation.</title>
        <authorList>
            <consortium name="The Broad Institute Genomics Platform"/>
            <consortium name="The Broad Institute Genome Sequencing Center for Infectious Disease"/>
            <person name="Wu L."/>
            <person name="Ma J."/>
        </authorList>
    </citation>
    <scope>NUCLEOTIDE SEQUENCE [LARGE SCALE GENOMIC DNA]</scope>
    <source>
        <strain evidence="9">GH52</strain>
    </source>
</reference>
<sequence>MNLFYAPLAKQLMEFIASTPTTFHVPGHNYGQVLNKMERILQEEKYLSTNKNGFSDGQYEKVLALLKAIMMLDTTELNSTDDLHDPVAGIAEARKLAAKTFGADQSYFLVGGSTAGNIALLLATCEPGDTILVQRNVHKSIINGLKLAGANAVFLMPEYEPVTKLMTIPSLIQLEKALQLYPHAKAVFLTNPNYYGIGYRLEQWVELVHRFDIPLLVDEAHGAHYSLHEQVPSGALEAGADAVVQSTHKTLTAMTMSAMLHIQGDLIDRQQISDCLAMIQSSSPSFPQMISLDIARAIIDVAGKQLLEQSLNTVQQLTEWIEHKTEYLKIVADENIRMTTNDLQKDPLRILMYDTSGKFSGLQLQRLFEAQNCWVEMADLTYVVFVIHLGTEVADIDKLKAAIEQIDQQLSEKKQATASANKGIIKEVMINKEVLPDVETELAISLPVSFDRKSSSSKTVRLVHLEEAVGKVAAEAIIPYPPGIPLLYEGEIWTDAHSHLVKQFIENGAKFQGSAVANLQKVKIFGD</sequence>
<dbReference type="InterPro" id="IPR008286">
    <property type="entry name" value="Prn/Lys/Arg_de-COase_C"/>
</dbReference>
<gene>
    <name evidence="8" type="ORF">ACFSJH_07105</name>
</gene>
<organism evidence="8 9">
    <name type="scientific">Paenibacillus yanchengensis</name>
    <dbReference type="NCBI Taxonomy" id="2035833"/>
    <lineage>
        <taxon>Bacteria</taxon>
        <taxon>Bacillati</taxon>
        <taxon>Bacillota</taxon>
        <taxon>Bacilli</taxon>
        <taxon>Bacillales</taxon>
        <taxon>Paenibacillaceae</taxon>
        <taxon>Paenibacillus</taxon>
    </lineage>
</organism>
<dbReference type="GO" id="GO:0008483">
    <property type="term" value="F:transaminase activity"/>
    <property type="evidence" value="ECO:0007669"/>
    <property type="project" value="UniProtKB-KW"/>
</dbReference>
<keyword evidence="4" id="KW-0663">Pyridoxal phosphate</keyword>
<dbReference type="SUPFAM" id="SSF53383">
    <property type="entry name" value="PLP-dependent transferases"/>
    <property type="match status" value="1"/>
</dbReference>
<evidence type="ECO:0000313" key="8">
    <source>
        <dbReference type="EMBL" id="MFD2115497.1"/>
    </source>
</evidence>
<dbReference type="SUPFAM" id="SSF55904">
    <property type="entry name" value="Ornithine decarboxylase C-terminal domain"/>
    <property type="match status" value="1"/>
</dbReference>
<name>A0ABW4YIL3_9BACL</name>
<keyword evidence="8" id="KW-0808">Transferase</keyword>
<dbReference type="PANTHER" id="PTHR43277">
    <property type="entry name" value="ARGININE DECARBOXYLASE"/>
    <property type="match status" value="1"/>
</dbReference>
<comment type="cofactor">
    <cofactor evidence="1">
        <name>pyridoxal 5'-phosphate</name>
        <dbReference type="ChEBI" id="CHEBI:597326"/>
    </cofactor>
</comment>
<keyword evidence="5" id="KW-0456">Lyase</keyword>
<dbReference type="Proteomes" id="UP001597362">
    <property type="component" value="Unassembled WGS sequence"/>
</dbReference>
<evidence type="ECO:0000256" key="1">
    <source>
        <dbReference type="ARBA" id="ARBA00001933"/>
    </source>
</evidence>
<dbReference type="EMBL" id="JBHUHO010000019">
    <property type="protein sequence ID" value="MFD2115497.1"/>
    <property type="molecule type" value="Genomic_DNA"/>
</dbReference>
<evidence type="ECO:0000256" key="5">
    <source>
        <dbReference type="ARBA" id="ARBA00023239"/>
    </source>
</evidence>
<keyword evidence="9" id="KW-1185">Reference proteome</keyword>
<evidence type="ECO:0000313" key="9">
    <source>
        <dbReference type="Proteomes" id="UP001597362"/>
    </source>
</evidence>